<dbReference type="Proteomes" id="UP001163321">
    <property type="component" value="Chromosome 13"/>
</dbReference>
<comment type="caution">
    <text evidence="1">The sequence shown here is derived from an EMBL/GenBank/DDBJ whole genome shotgun (WGS) entry which is preliminary data.</text>
</comment>
<accession>A0ACC0WF94</accession>
<name>A0ACC0WF94_9STRA</name>
<reference evidence="1 2" key="1">
    <citation type="journal article" date="2022" name="bioRxiv">
        <title>The genome of the oomycete Peronosclerospora sorghi, a cosmopolitan pathogen of maize and sorghum, is inflated with dispersed pseudogenes.</title>
        <authorList>
            <person name="Fletcher K."/>
            <person name="Martin F."/>
            <person name="Isakeit T."/>
            <person name="Cavanaugh K."/>
            <person name="Magill C."/>
            <person name="Michelmore R."/>
        </authorList>
    </citation>
    <scope>NUCLEOTIDE SEQUENCE [LARGE SCALE GENOMIC DNA]</scope>
    <source>
        <strain evidence="1">P6</strain>
    </source>
</reference>
<dbReference type="EMBL" id="CM047592">
    <property type="protein sequence ID" value="KAI9917325.1"/>
    <property type="molecule type" value="Genomic_DNA"/>
</dbReference>
<protein>
    <submittedName>
        <fullName evidence="1">Uncharacterized protein</fullName>
    </submittedName>
</protein>
<evidence type="ECO:0000313" key="1">
    <source>
        <dbReference type="EMBL" id="KAI9917325.1"/>
    </source>
</evidence>
<keyword evidence="2" id="KW-1185">Reference proteome</keyword>
<organism evidence="1 2">
    <name type="scientific">Peronosclerospora sorghi</name>
    <dbReference type="NCBI Taxonomy" id="230839"/>
    <lineage>
        <taxon>Eukaryota</taxon>
        <taxon>Sar</taxon>
        <taxon>Stramenopiles</taxon>
        <taxon>Oomycota</taxon>
        <taxon>Peronosporomycetes</taxon>
        <taxon>Peronosporales</taxon>
        <taxon>Peronosporaceae</taxon>
        <taxon>Peronosclerospora</taxon>
    </lineage>
</organism>
<evidence type="ECO:0000313" key="2">
    <source>
        <dbReference type="Proteomes" id="UP001163321"/>
    </source>
</evidence>
<sequence length="123" mass="14095">MVDADLEIDKNKLFLDPAQRQAYMDALPDMTLLEDHIVEGDEMVEVVQALIDYGESAESLALHWKNQGNDMFSDAKKAHRGYFKNAMKYYNDALAYSYKVLALPMEERDLRFKLVIAATEKVS</sequence>
<proteinExistence type="predicted"/>
<gene>
    <name evidence="1" type="ORF">PsorP6_013193</name>
</gene>